<sequence>MFLPLSLLFNVTLMSSSRRVQRPSPPYCAHSPLTKDVAASQRPLRPAGNSSEPLQGQTPGDAPTDTAGHATTDTRDSAHAALRHAISTRPRVILWSRDRTHQTQPGQPGPAR</sequence>
<evidence type="ECO:0000256" key="2">
    <source>
        <dbReference type="SAM" id="SignalP"/>
    </source>
</evidence>
<evidence type="ECO:0000313" key="4">
    <source>
        <dbReference type="RefSeq" id="XP_029326497.1"/>
    </source>
</evidence>
<evidence type="ECO:0000256" key="1">
    <source>
        <dbReference type="SAM" id="MobiDB-lite"/>
    </source>
</evidence>
<dbReference type="KEGG" id="mcal:115029574"/>
<feature type="compositionally biased region" description="Polar residues" evidence="1">
    <location>
        <begin position="48"/>
        <end position="58"/>
    </location>
</feature>
<protein>
    <submittedName>
        <fullName evidence="4">Uncharacterized protein LOC115029574</fullName>
    </submittedName>
</protein>
<gene>
    <name evidence="4" type="primary">LOC115029574</name>
</gene>
<feature type="chain" id="PRO_5028252806" evidence="2">
    <location>
        <begin position="18"/>
        <end position="112"/>
    </location>
</feature>
<dbReference type="AlphaFoldDB" id="A0A6P7QAW3"/>
<name>A0A6P7QAW3_MUSCR</name>
<keyword evidence="3" id="KW-1185">Reference proteome</keyword>
<proteinExistence type="predicted"/>
<dbReference type="RefSeq" id="XP_029326497.1">
    <property type="nucleotide sequence ID" value="XM_029470637.1"/>
</dbReference>
<accession>A0A6P7QAW3</accession>
<dbReference type="Proteomes" id="UP000515126">
    <property type="component" value="Chromosome 16"/>
</dbReference>
<dbReference type="GeneID" id="115029574"/>
<evidence type="ECO:0000313" key="3">
    <source>
        <dbReference type="Proteomes" id="UP000515126"/>
    </source>
</evidence>
<feature type="signal peptide" evidence="2">
    <location>
        <begin position="1"/>
        <end position="17"/>
    </location>
</feature>
<feature type="region of interest" description="Disordered" evidence="1">
    <location>
        <begin position="16"/>
        <end position="112"/>
    </location>
</feature>
<keyword evidence="2" id="KW-0732">Signal</keyword>
<organism evidence="3 4">
    <name type="scientific">Mus caroli</name>
    <name type="common">Ryukyu mouse</name>
    <name type="synonym">Ricefield mouse</name>
    <dbReference type="NCBI Taxonomy" id="10089"/>
    <lineage>
        <taxon>Eukaryota</taxon>
        <taxon>Metazoa</taxon>
        <taxon>Chordata</taxon>
        <taxon>Craniata</taxon>
        <taxon>Vertebrata</taxon>
        <taxon>Euteleostomi</taxon>
        <taxon>Mammalia</taxon>
        <taxon>Eutheria</taxon>
        <taxon>Euarchontoglires</taxon>
        <taxon>Glires</taxon>
        <taxon>Rodentia</taxon>
        <taxon>Myomorpha</taxon>
        <taxon>Muroidea</taxon>
        <taxon>Muridae</taxon>
        <taxon>Murinae</taxon>
        <taxon>Mus</taxon>
        <taxon>Mus</taxon>
    </lineage>
</organism>
<reference evidence="4" key="1">
    <citation type="submission" date="2025-08" db="UniProtKB">
        <authorList>
            <consortium name="RefSeq"/>
        </authorList>
    </citation>
    <scope>IDENTIFICATION</scope>
</reference>